<evidence type="ECO:0000256" key="6">
    <source>
        <dbReference type="ARBA" id="ARBA00023136"/>
    </source>
</evidence>
<comment type="caution">
    <text evidence="8">The sequence shown here is derived from an EMBL/GenBank/DDBJ whole genome shotgun (WGS) entry which is preliminary data.</text>
</comment>
<evidence type="ECO:0000313" key="8">
    <source>
        <dbReference type="EMBL" id="MDV6233172.1"/>
    </source>
</evidence>
<evidence type="ECO:0000256" key="4">
    <source>
        <dbReference type="ARBA" id="ARBA00022692"/>
    </source>
</evidence>
<accession>A0ABU4B3W1</accession>
<proteinExistence type="inferred from homology"/>
<keyword evidence="3" id="KW-1003">Cell membrane</keyword>
<keyword evidence="9" id="KW-1185">Reference proteome</keyword>
<dbReference type="Pfam" id="PF13440">
    <property type="entry name" value="Polysacc_synt_3"/>
    <property type="match status" value="1"/>
</dbReference>
<feature type="transmembrane region" description="Helical" evidence="7">
    <location>
        <begin position="114"/>
        <end position="132"/>
    </location>
</feature>
<feature type="transmembrane region" description="Helical" evidence="7">
    <location>
        <begin position="84"/>
        <end position="108"/>
    </location>
</feature>
<feature type="transmembrane region" description="Helical" evidence="7">
    <location>
        <begin position="173"/>
        <end position="191"/>
    </location>
</feature>
<feature type="transmembrane region" description="Helical" evidence="7">
    <location>
        <begin position="382"/>
        <end position="400"/>
    </location>
</feature>
<feature type="transmembrane region" description="Helical" evidence="7">
    <location>
        <begin position="412"/>
        <end position="434"/>
    </location>
</feature>
<dbReference type="RefSeq" id="WP_317549478.1">
    <property type="nucleotide sequence ID" value="NZ_JAWLKE010000009.1"/>
</dbReference>
<evidence type="ECO:0000313" key="9">
    <source>
        <dbReference type="Proteomes" id="UP001185899"/>
    </source>
</evidence>
<feature type="transmembrane region" description="Helical" evidence="7">
    <location>
        <begin position="440"/>
        <end position="459"/>
    </location>
</feature>
<name>A0ABU4B3W1_9NOCA</name>
<feature type="transmembrane region" description="Helical" evidence="7">
    <location>
        <begin position="321"/>
        <end position="342"/>
    </location>
</feature>
<gene>
    <name evidence="8" type="ORF">R3P95_21670</name>
</gene>
<keyword evidence="5 7" id="KW-1133">Transmembrane helix</keyword>
<organism evidence="8 9">
    <name type="scientific">Rhodococcus cercidiphylli</name>
    <dbReference type="NCBI Taxonomy" id="489916"/>
    <lineage>
        <taxon>Bacteria</taxon>
        <taxon>Bacillati</taxon>
        <taxon>Actinomycetota</taxon>
        <taxon>Actinomycetes</taxon>
        <taxon>Mycobacteriales</taxon>
        <taxon>Nocardiaceae</taxon>
        <taxon>Rhodococcus</taxon>
    </lineage>
</organism>
<evidence type="ECO:0000256" key="3">
    <source>
        <dbReference type="ARBA" id="ARBA00022475"/>
    </source>
</evidence>
<evidence type="ECO:0000256" key="1">
    <source>
        <dbReference type="ARBA" id="ARBA00004651"/>
    </source>
</evidence>
<sequence length="479" mass="51079">MSSKLDKLVRGVSWNYSAQLLTALAQFGYAAATSRLVSPAGFGTYAVALTVVGLVTLLSTGGLGQSVSRMSEVSKEVLGGLASFALILGIAGSIFLILTAPLFAALWGDPNAGQSVRVLCIVVLITPLLGLMSGLLRRTGRFKALAIVTLASNVAGMMVGVVIVTVYQNAVSLVSATVVSQVILFISLSLITKFRLLKFGRLKSASNEIGFGRNVIFSSMLSYLANNLGKWSVSRWVGAPALGQWNRADVVTSIPFFQIQNAIVQVVYPEFRHDRENNERARRAWPHLLAITAWASVPAGSLGAAILPALIPILFGDGWAMAASMAVPLAIIASLQVVTTVLGGAVEALGKFKWIWLSQILMIMVQCVGVVITIATESVWPALWSLGGVVVLRQAVYIVLCARTGYMDAKLLLKHYLAVAVFSVLTYAGGILFLSGLGNPLLIVGLVLVCGVLFVLVRMRPMMFPPIRIIREYSSARAG</sequence>
<dbReference type="EMBL" id="JAWLKE010000009">
    <property type="protein sequence ID" value="MDV6233172.1"/>
    <property type="molecule type" value="Genomic_DNA"/>
</dbReference>
<feature type="transmembrane region" description="Helical" evidence="7">
    <location>
        <begin position="144"/>
        <end position="167"/>
    </location>
</feature>
<dbReference type="PANTHER" id="PTHR30250">
    <property type="entry name" value="PST FAMILY PREDICTED COLANIC ACID TRANSPORTER"/>
    <property type="match status" value="1"/>
</dbReference>
<feature type="transmembrane region" description="Helical" evidence="7">
    <location>
        <begin position="12"/>
        <end position="32"/>
    </location>
</feature>
<comment type="subcellular location">
    <subcellularLocation>
        <location evidence="1">Cell membrane</location>
        <topology evidence="1">Multi-pass membrane protein</topology>
    </subcellularLocation>
</comment>
<feature type="transmembrane region" description="Helical" evidence="7">
    <location>
        <begin position="44"/>
        <end position="63"/>
    </location>
</feature>
<evidence type="ECO:0000256" key="5">
    <source>
        <dbReference type="ARBA" id="ARBA00022989"/>
    </source>
</evidence>
<protein>
    <submittedName>
        <fullName evidence="8">Oligosaccharide flippase family protein</fullName>
    </submittedName>
</protein>
<dbReference type="InterPro" id="IPR050833">
    <property type="entry name" value="Poly_Biosynth_Transport"/>
</dbReference>
<keyword evidence="6 7" id="KW-0472">Membrane</keyword>
<evidence type="ECO:0000256" key="2">
    <source>
        <dbReference type="ARBA" id="ARBA00007430"/>
    </source>
</evidence>
<keyword evidence="4 7" id="KW-0812">Transmembrane</keyword>
<dbReference type="PANTHER" id="PTHR30250:SF10">
    <property type="entry name" value="LIPOPOLYSACCHARIDE BIOSYNTHESIS PROTEIN WZXC"/>
    <property type="match status" value="1"/>
</dbReference>
<feature type="transmembrane region" description="Helical" evidence="7">
    <location>
        <begin position="288"/>
        <end position="315"/>
    </location>
</feature>
<dbReference type="Proteomes" id="UP001185899">
    <property type="component" value="Unassembled WGS sequence"/>
</dbReference>
<reference evidence="8 9" key="1">
    <citation type="submission" date="2023-10" db="EMBL/GenBank/DDBJ databases">
        <title>Development of a sustainable strategy for remediation of hydrocarbon-contaminated territories based on the waste exchange concept.</title>
        <authorList>
            <person name="Krivoruchko A."/>
        </authorList>
    </citation>
    <scope>NUCLEOTIDE SEQUENCE [LARGE SCALE GENOMIC DNA]</scope>
    <source>
        <strain evidence="8 9">IEGM 1322</strain>
    </source>
</reference>
<evidence type="ECO:0000256" key="7">
    <source>
        <dbReference type="SAM" id="Phobius"/>
    </source>
</evidence>
<comment type="similarity">
    <text evidence="2">Belongs to the polysaccharide synthase family.</text>
</comment>
<feature type="transmembrane region" description="Helical" evidence="7">
    <location>
        <begin position="354"/>
        <end position="376"/>
    </location>
</feature>